<dbReference type="FunFam" id="2.60.40.10:FF:000552">
    <property type="entry name" value="Related to glucoamylase"/>
    <property type="match status" value="1"/>
</dbReference>
<dbReference type="InterPro" id="IPR002044">
    <property type="entry name" value="CBM20"/>
</dbReference>
<dbReference type="PANTHER" id="PTHR15048:SF0">
    <property type="entry name" value="STARCH-BINDING DOMAIN-CONTAINING PROTEIN 1"/>
    <property type="match status" value="1"/>
</dbReference>
<dbReference type="SMART" id="SM01065">
    <property type="entry name" value="CBM_2"/>
    <property type="match status" value="1"/>
</dbReference>
<feature type="region of interest" description="Disordered" evidence="1">
    <location>
        <begin position="278"/>
        <end position="364"/>
    </location>
</feature>
<proteinExistence type="predicted"/>
<sequence length="386" mass="42776">MGTLTRSSTKVFWVGCRVSRPWSTGHGFRAFERPVIHLFTSKKIHRLSIHVSQKLMCSSVSCSSEPEVNVDPVAPSQSAVHVRFILQKECMFGQQFFIVGEHPSLGSWDPTAALLMDWSDGHVWTTDLEVPAGTTLLYKFILKGKLGEIEWQPGPDRVVKTWGTSSTIVISESWETAELQTITEETQLQKISEEPKLEKTTKPKLQKITETSQLHNINEEPSKCLNEKSKFAEHPHTSSKAEPVESDLSAITPDMLNPEVPILIPGLASPSKLVTEEAVSNEAQLDQAKSHVINPNDGAIDDFPKELQTSNKTLDQEEKETPQSGPGVKLSFTEGRETAASTTEKSEPAASTEDSEPAPDDLLKNDLAWGTKTLSKLFWRLGFCKE</sequence>
<dbReference type="InterPro" id="IPR013784">
    <property type="entry name" value="Carb-bd-like_fold"/>
</dbReference>
<keyword evidence="4" id="KW-1185">Reference proteome</keyword>
<accession>W1PNY2</accession>
<gene>
    <name evidence="3" type="ORF">AMTR_s00029p00236780</name>
</gene>
<protein>
    <recommendedName>
        <fullName evidence="2">CBM20 domain-containing protein</fullName>
    </recommendedName>
</protein>
<dbReference type="Gramene" id="ERN09763">
    <property type="protein sequence ID" value="ERN09763"/>
    <property type="gene ID" value="AMTR_s00029p00236780"/>
</dbReference>
<dbReference type="GO" id="GO:2001070">
    <property type="term" value="F:starch binding"/>
    <property type="evidence" value="ECO:0007669"/>
    <property type="project" value="InterPro"/>
</dbReference>
<feature type="domain" description="CBM20" evidence="2">
    <location>
        <begin position="74"/>
        <end position="176"/>
    </location>
</feature>
<evidence type="ECO:0000313" key="4">
    <source>
        <dbReference type="Proteomes" id="UP000017836"/>
    </source>
</evidence>
<dbReference type="SUPFAM" id="SSF49452">
    <property type="entry name" value="Starch-binding domain-like"/>
    <property type="match status" value="1"/>
</dbReference>
<dbReference type="InterPro" id="IPR013783">
    <property type="entry name" value="Ig-like_fold"/>
</dbReference>
<dbReference type="AlphaFoldDB" id="W1PNY2"/>
<reference evidence="4" key="1">
    <citation type="journal article" date="2013" name="Science">
        <title>The Amborella genome and the evolution of flowering plants.</title>
        <authorList>
            <consortium name="Amborella Genome Project"/>
        </authorList>
    </citation>
    <scope>NUCLEOTIDE SEQUENCE [LARGE SCALE GENOMIC DNA]</scope>
</reference>
<dbReference type="Proteomes" id="UP000017836">
    <property type="component" value="Unassembled WGS sequence"/>
</dbReference>
<dbReference type="OMA" id="HESSTYM"/>
<evidence type="ECO:0000313" key="3">
    <source>
        <dbReference type="EMBL" id="ERN09763.1"/>
    </source>
</evidence>
<evidence type="ECO:0000259" key="2">
    <source>
        <dbReference type="PROSITE" id="PS51166"/>
    </source>
</evidence>
<dbReference type="Pfam" id="PF00686">
    <property type="entry name" value="CBM_20"/>
    <property type="match status" value="1"/>
</dbReference>
<organism evidence="3 4">
    <name type="scientific">Amborella trichopoda</name>
    <dbReference type="NCBI Taxonomy" id="13333"/>
    <lineage>
        <taxon>Eukaryota</taxon>
        <taxon>Viridiplantae</taxon>
        <taxon>Streptophyta</taxon>
        <taxon>Embryophyta</taxon>
        <taxon>Tracheophyta</taxon>
        <taxon>Spermatophyta</taxon>
        <taxon>Magnoliopsida</taxon>
        <taxon>Amborellales</taxon>
        <taxon>Amborellaceae</taxon>
        <taxon>Amborella</taxon>
    </lineage>
</organism>
<dbReference type="HOGENOM" id="CLU_060637_0_0_1"/>
<dbReference type="CDD" id="cd05467">
    <property type="entry name" value="CBM20"/>
    <property type="match status" value="1"/>
</dbReference>
<dbReference type="Gene3D" id="2.60.40.10">
    <property type="entry name" value="Immunoglobulins"/>
    <property type="match status" value="1"/>
</dbReference>
<name>W1PNY2_AMBTC</name>
<dbReference type="EMBL" id="KI392980">
    <property type="protein sequence ID" value="ERN09763.1"/>
    <property type="molecule type" value="Genomic_DNA"/>
</dbReference>
<dbReference type="PROSITE" id="PS51166">
    <property type="entry name" value="CBM20"/>
    <property type="match status" value="1"/>
</dbReference>
<dbReference type="STRING" id="13333.W1PNY2"/>
<dbReference type="eggNOG" id="ENOG502QU99">
    <property type="taxonomic scope" value="Eukaryota"/>
</dbReference>
<evidence type="ECO:0000256" key="1">
    <source>
        <dbReference type="SAM" id="MobiDB-lite"/>
    </source>
</evidence>
<dbReference type="PANTHER" id="PTHR15048">
    <property type="entry name" value="STARCH-BINDING DOMAIN-CONTAINING PROTEIN 1"/>
    <property type="match status" value="1"/>
</dbReference>